<keyword evidence="2" id="KW-0813">Transport</keyword>
<dbReference type="EMBL" id="JAJHVV010000012">
    <property type="protein sequence ID" value="MCK6265108.1"/>
    <property type="molecule type" value="Genomic_DNA"/>
</dbReference>
<keyword evidence="5 8" id="KW-0812">Transmembrane</keyword>
<feature type="domain" description="PTS EIIC type-3" evidence="10">
    <location>
        <begin position="11"/>
        <end position="395"/>
    </location>
</feature>
<feature type="transmembrane region" description="Helical" evidence="8">
    <location>
        <begin position="212"/>
        <end position="239"/>
    </location>
</feature>
<dbReference type="CDD" id="cd01948">
    <property type="entry name" value="EAL"/>
    <property type="match status" value="1"/>
</dbReference>
<evidence type="ECO:0000259" key="9">
    <source>
        <dbReference type="PROSITE" id="PS50883"/>
    </source>
</evidence>
<feature type="transmembrane region" description="Helical" evidence="8">
    <location>
        <begin position="168"/>
        <end position="192"/>
    </location>
</feature>
<evidence type="ECO:0000256" key="6">
    <source>
        <dbReference type="ARBA" id="ARBA00022989"/>
    </source>
</evidence>
<protein>
    <submittedName>
        <fullName evidence="11">EAL domain-containing protein</fullName>
    </submittedName>
</protein>
<evidence type="ECO:0000256" key="3">
    <source>
        <dbReference type="ARBA" id="ARBA00022475"/>
    </source>
</evidence>
<dbReference type="Pfam" id="PF02378">
    <property type="entry name" value="PTS_EIIC"/>
    <property type="match status" value="1"/>
</dbReference>
<dbReference type="PANTHER" id="PTHR33989">
    <property type="match status" value="1"/>
</dbReference>
<dbReference type="GO" id="GO:0009401">
    <property type="term" value="P:phosphoenolpyruvate-dependent sugar phosphotransferase system"/>
    <property type="evidence" value="ECO:0007669"/>
    <property type="project" value="InterPro"/>
</dbReference>
<comment type="subcellular location">
    <subcellularLocation>
        <location evidence="1">Cell membrane</location>
        <topology evidence="1">Multi-pass membrane protein</topology>
    </subcellularLocation>
</comment>
<evidence type="ECO:0000256" key="2">
    <source>
        <dbReference type="ARBA" id="ARBA00022448"/>
    </source>
</evidence>
<dbReference type="InterPro" id="IPR051088">
    <property type="entry name" value="PTS_Sugar-EIIC/EIIB"/>
</dbReference>
<dbReference type="PANTHER" id="PTHR33989:SF4">
    <property type="entry name" value="PTS SYSTEM N,N'-DIACETYLCHITOBIOSE-SPECIFIC EIIC COMPONENT"/>
    <property type="match status" value="1"/>
</dbReference>
<feature type="transmembrane region" description="Helical" evidence="8">
    <location>
        <begin position="126"/>
        <end position="147"/>
    </location>
</feature>
<dbReference type="Pfam" id="PF00563">
    <property type="entry name" value="EAL"/>
    <property type="match status" value="1"/>
</dbReference>
<dbReference type="AlphaFoldDB" id="A0A9X1XQ42"/>
<feature type="transmembrane region" description="Helical" evidence="8">
    <location>
        <begin position="295"/>
        <end position="318"/>
    </location>
</feature>
<keyword evidence="7 8" id="KW-0472">Membrane</keyword>
<dbReference type="PROSITE" id="PS50883">
    <property type="entry name" value="EAL"/>
    <property type="match status" value="1"/>
</dbReference>
<keyword evidence="3" id="KW-1003">Cell membrane</keyword>
<evidence type="ECO:0000256" key="1">
    <source>
        <dbReference type="ARBA" id="ARBA00004651"/>
    </source>
</evidence>
<feature type="domain" description="EAL" evidence="9">
    <location>
        <begin position="438"/>
        <end position="690"/>
    </location>
</feature>
<dbReference type="GO" id="GO:0005886">
    <property type="term" value="C:plasma membrane"/>
    <property type="evidence" value="ECO:0007669"/>
    <property type="project" value="UniProtKB-SubCell"/>
</dbReference>
<feature type="transmembrane region" description="Helical" evidence="8">
    <location>
        <begin position="103"/>
        <end position="120"/>
    </location>
</feature>
<evidence type="ECO:0000256" key="8">
    <source>
        <dbReference type="SAM" id="Phobius"/>
    </source>
</evidence>
<dbReference type="PROSITE" id="PS51105">
    <property type="entry name" value="PTS_EIIC_TYPE_3"/>
    <property type="match status" value="1"/>
</dbReference>
<feature type="transmembrane region" description="Helical" evidence="8">
    <location>
        <begin position="79"/>
        <end position="96"/>
    </location>
</feature>
<keyword evidence="12" id="KW-1185">Reference proteome</keyword>
<sequence length="723" mass="80875">MNVMKGSDSKVETKKSLGKIYRTLAVQIQAIREGLLWILPCLMISSLLLFVGSVSEFIIGPNQPWVEMCYLIYHYLNDLFPILLTAALSYILAMHWRLPRPPVALISIVYLAIFNRLFQGTQSGEVVELVISVVTPLYSIPLLAVLFRHRFFQIVSSNHIGQIVRESLNLILPSILVGLTVISLNSAVVIAFDTANLLSFMEVNYDESPLSFGVIFTAVNSLLWFIGIHGYYALLPWISILEQAIPLAQHNAMLGEITDYAVNFSFMGAFVFVGGSGATLGLVLSLLLFSKQKPLRLIALASLPLGLLNINEILLFGLPIIFNPRLFIPFILAPVLNLFIAYMTISLGYVSVPITALPFSSPILFNSWLVTGGDTNAPLLQMINIVASLLVYSPFVLAMNRDNYEKTIQFNSLDTVYSRRKEEALVLKSDRVVAARSIRQRQVGLEQKLEVISRKEFCLEYQPQICANTHQVTGCEALIRAIDAQGNKEYPGSFLPWFEKAGMMMDIDRWAVIQVVSDVKKARSQGWALKTSVNITPETLLNHALVEELCRHIAPVGKYINIEITEESLLKDHRSIQKSINAFREVGASIYIDDFGSGFSSLGYLSLYDIDAIKIDRSFALALDKEKGRKVFHGLLGVAEELELATVIEGVETKEQINHIPRKNGVSIQGWYYSKSLPYDNLQAYIVNQNKNKVFEVADTLLRSERNEGNKVKKGQVEARLSE</sequence>
<dbReference type="SUPFAM" id="SSF141868">
    <property type="entry name" value="EAL domain-like"/>
    <property type="match status" value="1"/>
</dbReference>
<feature type="transmembrane region" description="Helical" evidence="8">
    <location>
        <begin position="260"/>
        <end position="289"/>
    </location>
</feature>
<accession>A0A9X1XQ42</accession>
<comment type="caution">
    <text evidence="11">The sequence shown here is derived from an EMBL/GenBank/DDBJ whole genome shotgun (WGS) entry which is preliminary data.</text>
</comment>
<dbReference type="InterPro" id="IPR004501">
    <property type="entry name" value="PTS_EIIC_3"/>
</dbReference>
<dbReference type="InterPro" id="IPR003352">
    <property type="entry name" value="PTS_EIIC"/>
</dbReference>
<evidence type="ECO:0000256" key="5">
    <source>
        <dbReference type="ARBA" id="ARBA00022692"/>
    </source>
</evidence>
<keyword evidence="4" id="KW-0762">Sugar transport</keyword>
<proteinExistence type="predicted"/>
<dbReference type="RefSeq" id="WP_248010191.1">
    <property type="nucleotide sequence ID" value="NZ_JAJHVV010000012.1"/>
</dbReference>
<reference evidence="11" key="1">
    <citation type="submission" date="2021-11" db="EMBL/GenBank/DDBJ databases">
        <title>Vibrio ZSDE26 sp. nov. and Vibrio ZSDZ34 sp. nov., isolated from coastal seawater in Qingdao.</title>
        <authorList>
            <person name="Zhang P."/>
        </authorList>
    </citation>
    <scope>NUCLEOTIDE SEQUENCE</scope>
    <source>
        <strain evidence="11">ZSDE26</strain>
    </source>
</reference>
<evidence type="ECO:0000313" key="12">
    <source>
        <dbReference type="Proteomes" id="UP001139559"/>
    </source>
</evidence>
<dbReference type="InterPro" id="IPR035919">
    <property type="entry name" value="EAL_sf"/>
</dbReference>
<gene>
    <name evidence="11" type="ORF">KP803_17655</name>
</gene>
<feature type="transmembrane region" description="Helical" evidence="8">
    <location>
        <begin position="379"/>
        <end position="399"/>
    </location>
</feature>
<organism evidence="11 12">
    <name type="scientific">Vibrio amylolyticus</name>
    <dbReference type="NCBI Taxonomy" id="2847292"/>
    <lineage>
        <taxon>Bacteria</taxon>
        <taxon>Pseudomonadati</taxon>
        <taxon>Pseudomonadota</taxon>
        <taxon>Gammaproteobacteria</taxon>
        <taxon>Vibrionales</taxon>
        <taxon>Vibrionaceae</taxon>
        <taxon>Vibrio</taxon>
    </lineage>
</organism>
<evidence type="ECO:0000313" key="11">
    <source>
        <dbReference type="EMBL" id="MCK6265108.1"/>
    </source>
</evidence>
<dbReference type="Proteomes" id="UP001139559">
    <property type="component" value="Unassembled WGS sequence"/>
</dbReference>
<dbReference type="Gene3D" id="3.20.20.450">
    <property type="entry name" value="EAL domain"/>
    <property type="match status" value="1"/>
</dbReference>
<feature type="transmembrane region" description="Helical" evidence="8">
    <location>
        <begin position="330"/>
        <end position="359"/>
    </location>
</feature>
<feature type="transmembrane region" description="Helical" evidence="8">
    <location>
        <begin position="35"/>
        <end position="59"/>
    </location>
</feature>
<name>A0A9X1XQ42_9VIBR</name>
<dbReference type="InterPro" id="IPR001633">
    <property type="entry name" value="EAL_dom"/>
</dbReference>
<dbReference type="GO" id="GO:0008982">
    <property type="term" value="F:protein-N(PI)-phosphohistidine-sugar phosphotransferase activity"/>
    <property type="evidence" value="ECO:0007669"/>
    <property type="project" value="InterPro"/>
</dbReference>
<dbReference type="SMART" id="SM00052">
    <property type="entry name" value="EAL"/>
    <property type="match status" value="1"/>
</dbReference>
<evidence type="ECO:0000256" key="7">
    <source>
        <dbReference type="ARBA" id="ARBA00023136"/>
    </source>
</evidence>
<evidence type="ECO:0000259" key="10">
    <source>
        <dbReference type="PROSITE" id="PS51105"/>
    </source>
</evidence>
<keyword evidence="6 8" id="KW-1133">Transmembrane helix</keyword>
<evidence type="ECO:0000256" key="4">
    <source>
        <dbReference type="ARBA" id="ARBA00022597"/>
    </source>
</evidence>